<feature type="transmembrane region" description="Helical" evidence="12">
    <location>
        <begin position="899"/>
        <end position="918"/>
    </location>
</feature>
<dbReference type="Pfam" id="PF04987">
    <property type="entry name" value="PigN"/>
    <property type="match status" value="1"/>
</dbReference>
<protein>
    <recommendedName>
        <fullName evidence="4 12">GPI ethanolamine phosphate transferase 1</fullName>
        <ecNumber evidence="12">2.-.-.-</ecNumber>
    </recommendedName>
</protein>
<dbReference type="CTD" id="23556"/>
<evidence type="ECO:0000256" key="1">
    <source>
        <dbReference type="ARBA" id="ARBA00004477"/>
    </source>
</evidence>
<dbReference type="PANTHER" id="PTHR12250">
    <property type="entry name" value="PHOSPHATIDYLINOSITOL GLYCAN, CLASS N"/>
    <property type="match status" value="1"/>
</dbReference>
<evidence type="ECO:0000256" key="12">
    <source>
        <dbReference type="RuleBase" id="RU367138"/>
    </source>
</evidence>
<dbReference type="GO" id="GO:0051377">
    <property type="term" value="F:mannose-ethanolamine phosphotransferase activity"/>
    <property type="evidence" value="ECO:0007669"/>
    <property type="project" value="UniProtKB-UniRule"/>
</dbReference>
<comment type="similarity">
    <text evidence="3 12">Belongs to the PIGG/PIGN/PIGO family. PIGN subfamily.</text>
</comment>
<feature type="transmembrane region" description="Helical" evidence="12">
    <location>
        <begin position="631"/>
        <end position="649"/>
    </location>
</feature>
<evidence type="ECO:0000313" key="14">
    <source>
        <dbReference type="Proteomes" id="UP001318040"/>
    </source>
</evidence>
<feature type="transmembrane region" description="Helical" evidence="12">
    <location>
        <begin position="826"/>
        <end position="844"/>
    </location>
</feature>
<dbReference type="Pfam" id="PF01663">
    <property type="entry name" value="Phosphodiest"/>
    <property type="match status" value="1"/>
</dbReference>
<comment type="subcellular location">
    <subcellularLocation>
        <location evidence="1 12">Endoplasmic reticulum membrane</location>
        <topology evidence="1 12">Multi-pass membrane protein</topology>
    </subcellularLocation>
</comment>
<keyword evidence="6 12" id="KW-0808">Transferase</keyword>
<dbReference type="FunFam" id="3.40.720.10:FF:000015">
    <property type="entry name" value="GPI ethanolamine phosphate transferase 1"/>
    <property type="match status" value="1"/>
</dbReference>
<evidence type="ECO:0000313" key="15">
    <source>
        <dbReference type="RefSeq" id="XP_032816660.1"/>
    </source>
</evidence>
<dbReference type="InterPro" id="IPR017852">
    <property type="entry name" value="GPI_EtnP_transferase_1_C"/>
</dbReference>
<accession>A0AAJ7TGT2</accession>
<feature type="transmembrane region" description="Helical" evidence="12">
    <location>
        <begin position="930"/>
        <end position="947"/>
    </location>
</feature>
<dbReference type="SUPFAM" id="SSF53649">
    <property type="entry name" value="Alkaline phosphatase-like"/>
    <property type="match status" value="1"/>
</dbReference>
<feature type="transmembrane region" description="Helical" evidence="12">
    <location>
        <begin position="480"/>
        <end position="502"/>
    </location>
</feature>
<dbReference type="InterPro" id="IPR037671">
    <property type="entry name" value="PIGN_N"/>
</dbReference>
<feature type="transmembrane region" description="Helical" evidence="12">
    <location>
        <begin position="44"/>
        <end position="64"/>
    </location>
</feature>
<sequence>MSPTSPILRKSRAPLPEMLLPRSSGGLRASVQDDSVTDVRYRRFILVALVIHLVFFASIFEIYFSSPLVHGASPHAAPGPAPARRLVLLVADGLRADSIYRPVSVGQSRAPYLRRVMEELGSWGISHTRVPTESRPGHVALIAGFYEDVGAVAKGWQENPVEFDSVFNESRFTWSWGSPDILPMFAKGASGDHVHTFSYDAKKEDFASKDASKLDTWVFDHVKSFLKDASSNEKLAAQLSQDKIVFFLHLLGLDTNGHAHRPASREYLDNIASVDHGIGEIVSIIEDYFGNDKKTAYVFTSDHGMTDWGSHGAGHLSETLTPLIAWGAGVNRPHPPGGQIHTDTYSQDWGLGHLNRMDVNQADVAPLMTSLLGIPFPLNSVGVLPLGYLNNSELFKAENIFANAQAILEQFQLKMNQKKETLSPFFTPYKPLSDSTWQDLLAVARTHIGQRRFQEAVSACRGLIDVALDGLRYYHTYDRAFLGTSVAFGFLGWISYVVLLVLRKHTGVLTPSSAGTAHRDTHAASALAVGAAVVVLLLLKFSPWTHYVYCLLPVATWGAATQSMEDWRKVMTTLRLCGLKSLLGGLLLSVSGIEIMVLSFFYREMLSVELVALAVWPFTTVLWTKDKLVSGSWSLACLLLAIHPLLPVVGRDANISLVVLAGVLTILLSALLMLALHRVLKTSDFSWWQTATCLTQMCSVAMSVYIVNSTHGSLAAKEGLPLFNQITSWATLGSSLLVPMLSPTLVIHRLLSVYLAFMSPYLLMSTSHEALFTLSLEGLMLAWVCVEARTARLQGLAPRGELSKMDFASSAFDTWRHLKLDDIRRGYFFVFFIISAFFGTGNIASINSFDPASVYCFTTVFSPFVMGALMMWKILIPFIVVMCAFEAVQDCTRLSSKSLFLIVLILSDIMAVHFFFLVQDYGSWLDIGTSISHFVIVMLTTIFLMLLNGLAHILTRKCIAFHNHHVKIL</sequence>
<feature type="transmembrane region" description="Helical" evidence="12">
    <location>
        <begin position="864"/>
        <end position="887"/>
    </location>
</feature>
<keyword evidence="11" id="KW-0325">Glycoprotein</keyword>
<reference evidence="15" key="1">
    <citation type="submission" date="2025-08" db="UniProtKB">
        <authorList>
            <consortium name="RefSeq"/>
        </authorList>
    </citation>
    <scope>IDENTIFICATION</scope>
    <source>
        <tissue evidence="15">Sperm</tissue>
    </source>
</reference>
<name>A0AAJ7TGT2_PETMA</name>
<dbReference type="CDD" id="cd16020">
    <property type="entry name" value="GPI_EPT_1"/>
    <property type="match status" value="1"/>
</dbReference>
<evidence type="ECO:0000256" key="3">
    <source>
        <dbReference type="ARBA" id="ARBA00008400"/>
    </source>
</evidence>
<dbReference type="InterPro" id="IPR017850">
    <property type="entry name" value="Alkaline_phosphatase_core_sf"/>
</dbReference>
<evidence type="ECO:0000256" key="8">
    <source>
        <dbReference type="ARBA" id="ARBA00022824"/>
    </source>
</evidence>
<keyword evidence="9 12" id="KW-1133">Transmembrane helix</keyword>
<dbReference type="GO" id="GO:0006506">
    <property type="term" value="P:GPI anchor biosynthetic process"/>
    <property type="evidence" value="ECO:0007669"/>
    <property type="project" value="UniProtKB-KW"/>
</dbReference>
<dbReference type="Proteomes" id="UP001318040">
    <property type="component" value="Chromosome 25"/>
</dbReference>
<keyword evidence="8 12" id="KW-0256">Endoplasmic reticulum</keyword>
<feature type="transmembrane region" description="Helical" evidence="12">
    <location>
        <begin position="608"/>
        <end position="624"/>
    </location>
</feature>
<organism evidence="14 15">
    <name type="scientific">Petromyzon marinus</name>
    <name type="common">Sea lamprey</name>
    <dbReference type="NCBI Taxonomy" id="7757"/>
    <lineage>
        <taxon>Eukaryota</taxon>
        <taxon>Metazoa</taxon>
        <taxon>Chordata</taxon>
        <taxon>Craniata</taxon>
        <taxon>Vertebrata</taxon>
        <taxon>Cyclostomata</taxon>
        <taxon>Hyperoartia</taxon>
        <taxon>Petromyzontiformes</taxon>
        <taxon>Petromyzontidae</taxon>
        <taxon>Petromyzon</taxon>
    </lineage>
</organism>
<evidence type="ECO:0000256" key="6">
    <source>
        <dbReference type="ARBA" id="ARBA00022679"/>
    </source>
</evidence>
<dbReference type="InterPro" id="IPR007070">
    <property type="entry name" value="GPI_EtnP_transferase_1"/>
</dbReference>
<evidence type="ECO:0000256" key="7">
    <source>
        <dbReference type="ARBA" id="ARBA00022692"/>
    </source>
</evidence>
<keyword evidence="10 12" id="KW-0472">Membrane</keyword>
<dbReference type="Gene3D" id="3.40.720.10">
    <property type="entry name" value="Alkaline Phosphatase, subunit A"/>
    <property type="match status" value="1"/>
</dbReference>
<evidence type="ECO:0000256" key="5">
    <source>
        <dbReference type="ARBA" id="ARBA00022502"/>
    </source>
</evidence>
<dbReference type="InterPro" id="IPR002591">
    <property type="entry name" value="Phosphodiest/P_Trfase"/>
</dbReference>
<evidence type="ECO:0000259" key="13">
    <source>
        <dbReference type="Pfam" id="PF04987"/>
    </source>
</evidence>
<keyword evidence="7 12" id="KW-0812">Transmembrane</keyword>
<gene>
    <name evidence="15" type="primary">PIGN</name>
</gene>
<comment type="pathway">
    <text evidence="2 12">Glycolipid biosynthesis; glycosylphosphatidylinositol-anchor biosynthesis.</text>
</comment>
<dbReference type="PANTHER" id="PTHR12250:SF0">
    <property type="entry name" value="GPI ETHANOLAMINE PHOSPHATE TRANSFERASE 1"/>
    <property type="match status" value="1"/>
</dbReference>
<keyword evidence="5 12" id="KW-0337">GPI-anchor biosynthesis</keyword>
<evidence type="ECO:0000256" key="4">
    <source>
        <dbReference type="ARBA" id="ARBA00020831"/>
    </source>
</evidence>
<proteinExistence type="inferred from homology"/>
<feature type="transmembrane region" description="Helical" evidence="12">
    <location>
        <begin position="582"/>
        <end position="602"/>
    </location>
</feature>
<feature type="transmembrane region" description="Helical" evidence="12">
    <location>
        <begin position="523"/>
        <end position="539"/>
    </location>
</feature>
<dbReference type="KEGG" id="pmrn:116946002"/>
<dbReference type="EC" id="2.-.-.-" evidence="12"/>
<evidence type="ECO:0000256" key="11">
    <source>
        <dbReference type="ARBA" id="ARBA00023180"/>
    </source>
</evidence>
<feature type="transmembrane region" description="Helical" evidence="12">
    <location>
        <begin position="687"/>
        <end position="707"/>
    </location>
</feature>
<keyword evidence="14" id="KW-1185">Reference proteome</keyword>
<evidence type="ECO:0000256" key="10">
    <source>
        <dbReference type="ARBA" id="ARBA00023136"/>
    </source>
</evidence>
<comment type="function">
    <text evidence="12">Ethanolamine phosphate transferase involved in glycosylphosphatidylinositol-anchor biosynthesis. Transfers ethanolamine phosphate to the first alpha-1,4-linked mannose of the glycosylphosphatidylinositol precursor of GPI-anchor.</text>
</comment>
<dbReference type="GO" id="GO:0005789">
    <property type="term" value="C:endoplasmic reticulum membrane"/>
    <property type="evidence" value="ECO:0007669"/>
    <property type="project" value="UniProtKB-SubCell"/>
</dbReference>
<evidence type="ECO:0000256" key="2">
    <source>
        <dbReference type="ARBA" id="ARBA00004687"/>
    </source>
</evidence>
<dbReference type="RefSeq" id="XP_032816660.1">
    <property type="nucleotide sequence ID" value="XM_032960769.1"/>
</dbReference>
<feature type="domain" description="GPI ethanolamine phosphate transferase 1 C-terminal" evidence="13">
    <location>
        <begin position="469"/>
        <end position="923"/>
    </location>
</feature>
<feature type="transmembrane region" description="Helical" evidence="12">
    <location>
        <begin position="655"/>
        <end position="675"/>
    </location>
</feature>
<dbReference type="AlphaFoldDB" id="A0AAJ7TGT2"/>
<evidence type="ECO:0000256" key="9">
    <source>
        <dbReference type="ARBA" id="ARBA00022989"/>
    </source>
</evidence>